<keyword evidence="2" id="KW-1185">Reference proteome</keyword>
<keyword evidence="1" id="KW-0808">Transferase</keyword>
<evidence type="ECO:0000313" key="1">
    <source>
        <dbReference type="EMBL" id="GER55230.1"/>
    </source>
</evidence>
<dbReference type="EMBL" id="BKCP01011626">
    <property type="protein sequence ID" value="GER55230.1"/>
    <property type="molecule type" value="Genomic_DNA"/>
</dbReference>
<dbReference type="AlphaFoldDB" id="A0A5A7RD36"/>
<evidence type="ECO:0000313" key="2">
    <source>
        <dbReference type="Proteomes" id="UP000325081"/>
    </source>
</evidence>
<reference evidence="2" key="1">
    <citation type="journal article" date="2019" name="Curr. Biol.">
        <title>Genome Sequence of Striga asiatica Provides Insight into the Evolution of Plant Parasitism.</title>
        <authorList>
            <person name="Yoshida S."/>
            <person name="Kim S."/>
            <person name="Wafula E.K."/>
            <person name="Tanskanen J."/>
            <person name="Kim Y.M."/>
            <person name="Honaas L."/>
            <person name="Yang Z."/>
            <person name="Spallek T."/>
            <person name="Conn C.E."/>
            <person name="Ichihashi Y."/>
            <person name="Cheong K."/>
            <person name="Cui S."/>
            <person name="Der J.P."/>
            <person name="Gundlach H."/>
            <person name="Jiao Y."/>
            <person name="Hori C."/>
            <person name="Ishida J.K."/>
            <person name="Kasahara H."/>
            <person name="Kiba T."/>
            <person name="Kim M.S."/>
            <person name="Koo N."/>
            <person name="Laohavisit A."/>
            <person name="Lee Y.H."/>
            <person name="Lumba S."/>
            <person name="McCourt P."/>
            <person name="Mortimer J.C."/>
            <person name="Mutuku J.M."/>
            <person name="Nomura T."/>
            <person name="Sasaki-Sekimoto Y."/>
            <person name="Seto Y."/>
            <person name="Wang Y."/>
            <person name="Wakatake T."/>
            <person name="Sakakibara H."/>
            <person name="Demura T."/>
            <person name="Yamaguchi S."/>
            <person name="Yoneyama K."/>
            <person name="Manabe R.I."/>
            <person name="Nelson D.C."/>
            <person name="Schulman A.H."/>
            <person name="Timko M.P."/>
            <person name="dePamphilis C.W."/>
            <person name="Choi D."/>
            <person name="Shirasu K."/>
        </authorList>
    </citation>
    <scope>NUCLEOTIDE SEQUENCE [LARGE SCALE GENOMIC DNA]</scope>
    <source>
        <strain evidence="2">cv. UVA1</strain>
    </source>
</reference>
<organism evidence="1 2">
    <name type="scientific">Striga asiatica</name>
    <name type="common">Asiatic witchweed</name>
    <name type="synonym">Buchnera asiatica</name>
    <dbReference type="NCBI Taxonomy" id="4170"/>
    <lineage>
        <taxon>Eukaryota</taxon>
        <taxon>Viridiplantae</taxon>
        <taxon>Streptophyta</taxon>
        <taxon>Embryophyta</taxon>
        <taxon>Tracheophyta</taxon>
        <taxon>Spermatophyta</taxon>
        <taxon>Magnoliopsida</taxon>
        <taxon>eudicotyledons</taxon>
        <taxon>Gunneridae</taxon>
        <taxon>Pentapetalae</taxon>
        <taxon>asterids</taxon>
        <taxon>lamiids</taxon>
        <taxon>Lamiales</taxon>
        <taxon>Orobanchaceae</taxon>
        <taxon>Buchnereae</taxon>
        <taxon>Striga</taxon>
    </lineage>
</organism>
<name>A0A5A7RD36_STRAF</name>
<dbReference type="Proteomes" id="UP000325081">
    <property type="component" value="Unassembled WGS sequence"/>
</dbReference>
<proteinExistence type="predicted"/>
<comment type="caution">
    <text evidence="1">The sequence shown here is derived from an EMBL/GenBank/DDBJ whole genome shotgun (WGS) entry which is preliminary data.</text>
</comment>
<dbReference type="OrthoDB" id="10472050at2759"/>
<gene>
    <name evidence="1" type="ORF">STAS_32880</name>
</gene>
<sequence length="112" mass="12326">MSPVSFETIDPLARSSLASMAPSRIALDTMHSASATGLEESSCSFEAISVSEMREYEMLMLRSAVRITLCLSRTIKLFVRSAAKVLVNRTITAHLLHWIRKPRAEAGAFRAA</sequence>
<accession>A0A5A7RD36</accession>
<keyword evidence="1" id="KW-0418">Kinase</keyword>
<protein>
    <submittedName>
        <fullName evidence="1">Protein kinase protein with tetratricopeptiderepeat domain</fullName>
    </submittedName>
</protein>
<dbReference type="GO" id="GO:0016301">
    <property type="term" value="F:kinase activity"/>
    <property type="evidence" value="ECO:0007669"/>
    <property type="project" value="UniProtKB-KW"/>
</dbReference>